<keyword evidence="8 13" id="KW-0862">Zinc</keyword>
<feature type="active site" description="Proton donor 1" evidence="6">
    <location>
        <position position="242"/>
    </location>
</feature>
<comment type="similarity">
    <text evidence="1 12 13">Belongs to the peptidase M2 family.</text>
</comment>
<evidence type="ECO:0000256" key="1">
    <source>
        <dbReference type="ARBA" id="ARBA00008139"/>
    </source>
</evidence>
<evidence type="ECO:0000256" key="8">
    <source>
        <dbReference type="PIRSR" id="PIRSR601548-3"/>
    </source>
</evidence>
<feature type="disulfide bond" evidence="12">
    <location>
        <begin position="161"/>
        <end position="179"/>
    </location>
</feature>
<feature type="active site" description="Proton donor 1" evidence="5">
    <location>
        <position position="675"/>
    </location>
</feature>
<feature type="active site" description="Proton donor 2" evidence="10">
    <location>
        <position position="242"/>
    </location>
</feature>
<feature type="binding site" evidence="11">
    <location>
        <position position="196"/>
    </location>
    <ligand>
        <name>Zn(2+)</name>
        <dbReference type="ChEBI" id="CHEBI:29105"/>
        <label>2</label>
        <note>catalytic</note>
    </ligand>
</feature>
<keyword evidence="2" id="KW-0732">Signal</keyword>
<feature type="active site" description="Proton acceptor 2" evidence="10">
    <location>
        <position position="193"/>
    </location>
</feature>
<dbReference type="EMBL" id="OA564308">
    <property type="protein sequence ID" value="CAD7193765.1"/>
    <property type="molecule type" value="Genomic_DNA"/>
</dbReference>
<dbReference type="EC" id="3.4.-.-" evidence="13"/>
<evidence type="ECO:0000256" key="13">
    <source>
        <dbReference type="RuleBase" id="RU361144"/>
    </source>
</evidence>
<evidence type="ECO:0000256" key="3">
    <source>
        <dbReference type="ARBA" id="ARBA00023157"/>
    </source>
</evidence>
<evidence type="ECO:0000256" key="11">
    <source>
        <dbReference type="PIRSR" id="PIRSR601548-8"/>
    </source>
</evidence>
<evidence type="ECO:0000256" key="7">
    <source>
        <dbReference type="PIRSR" id="PIRSR601548-2"/>
    </source>
</evidence>
<dbReference type="SUPFAM" id="SSF55486">
    <property type="entry name" value="Metalloproteases ('zincins'), catalytic domain"/>
    <property type="match status" value="2"/>
</dbReference>
<keyword evidence="13" id="KW-0121">Carboxypeptidase</keyword>
<evidence type="ECO:0000256" key="4">
    <source>
        <dbReference type="ARBA" id="ARBA00023180"/>
    </source>
</evidence>
<feature type="disulfide bond" evidence="9 12">
    <location>
        <begin position="514"/>
        <end position="532"/>
    </location>
</feature>
<keyword evidence="13" id="KW-0482">Metalloprotease</keyword>
<dbReference type="PRINTS" id="PR00791">
    <property type="entry name" value="PEPDIPTASEA"/>
</dbReference>
<protein>
    <recommendedName>
        <fullName evidence="13">Angiotensin-converting enzyme</fullName>
        <ecNumber evidence="13">3.4.-.-</ecNumber>
    </recommendedName>
</protein>
<sequence>MDVSVGPFTMTVCLSLPDYTDASAQWLSLYESPEVQDIPKEVARLWKQLRPLYLQLHAYVRRKLYLKYGVSIVDPRRGIPAHLLGNMWGQIWDNLLNISQPFPDTPSPKVTEALKQQGFTSRKMFQVAEEFFVSLNLSVMPPLFWRNSILEKPAKRRRVNCHSSAWDFMDRKDFRILQCSDVSLRSFLTAHHEMGHIENFVLYKDQPPTYREGANPGQEKYQGVVPPEKRSEEQFDPGSKFHVAANVPYIRYFISAILEFQMHRHMCEVVGEYDPHDTRIPLHSCDIYQKQQAGTLLREVMSMGSSRPWPEALKVITGSRCMDASALREYLLPLEHWLTVENEKTGEFIGWEHTGTGQCRLGACRTSHCRLGAHRYWPLSAGSAQLTVIMARSRDWDELQYVWTEWRRKSGQKIRDLYEQLVDLSNQAAKLNNLKDTAEYWMFPYDSPTFRFDVEDVWEEVKPLYELMHAYGYNSLAMFRLAEDFYQSMNMSGMPPEFWAGSVLEELPDRIVICQPSAWDFCNRRDYRIKMCTHVNMKDFVTAHHEMGHIQYFLHYRHLPKAFRDGANPGFHEAVGEAIALSVSTPGHLQNLGLVQNSADDLPYDINYLFSLALDKLAFLPFSLVMDRWRWDIFQGGVGKEQYNCHWWRLREKYTGIKPPVLRSEIDFDPGSKYHVLANMPYIRTKLVVKIITEKNNK</sequence>
<dbReference type="PANTHER" id="PTHR10514">
    <property type="entry name" value="ANGIOTENSIN-CONVERTING ENZYME"/>
    <property type="match status" value="1"/>
</dbReference>
<keyword evidence="3 9" id="KW-1015">Disulfide bond</keyword>
<dbReference type="AlphaFoldDB" id="A0A7R8VAE0"/>
<organism evidence="14">
    <name type="scientific">Timema douglasi</name>
    <name type="common">Walking stick</name>
    <dbReference type="NCBI Taxonomy" id="61478"/>
    <lineage>
        <taxon>Eukaryota</taxon>
        <taxon>Metazoa</taxon>
        <taxon>Ecdysozoa</taxon>
        <taxon>Arthropoda</taxon>
        <taxon>Hexapoda</taxon>
        <taxon>Insecta</taxon>
        <taxon>Pterygota</taxon>
        <taxon>Neoptera</taxon>
        <taxon>Polyneoptera</taxon>
        <taxon>Phasmatodea</taxon>
        <taxon>Timematodea</taxon>
        <taxon>Timematoidea</taxon>
        <taxon>Timematidae</taxon>
        <taxon>Timema</taxon>
    </lineage>
</organism>
<accession>A0A7R8VAE0</accession>
<feature type="binding site" evidence="8">
    <location>
        <position position="545"/>
    </location>
    <ligand>
        <name>Zn(2+)</name>
        <dbReference type="ChEBI" id="CHEBI:29105"/>
        <label>1</label>
        <note>catalytic</note>
    </ligand>
</feature>
<feature type="active site" description="Proton acceptor 1" evidence="6">
    <location>
        <position position="193"/>
    </location>
</feature>
<feature type="binding site" evidence="8">
    <location>
        <position position="573"/>
    </location>
    <ligand>
        <name>Zn(2+)</name>
        <dbReference type="ChEBI" id="CHEBI:29105"/>
        <label>1</label>
        <note>catalytic</note>
    </ligand>
</feature>
<evidence type="ECO:0000256" key="9">
    <source>
        <dbReference type="PIRSR" id="PIRSR601548-4"/>
    </source>
</evidence>
<evidence type="ECO:0000256" key="6">
    <source>
        <dbReference type="PIRSR" id="PIRSR601548-11"/>
    </source>
</evidence>
<feature type="disulfide bond" evidence="12">
    <location>
        <begin position="267"/>
        <end position="285"/>
    </location>
</feature>
<evidence type="ECO:0000256" key="10">
    <source>
        <dbReference type="PIRSR" id="PIRSR601548-6"/>
    </source>
</evidence>
<name>A0A7R8VAE0_TIMDO</name>
<feature type="binding site" evidence="11">
    <location>
        <position position="192"/>
    </location>
    <ligand>
        <name>Zn(2+)</name>
        <dbReference type="ChEBI" id="CHEBI:29105"/>
        <label>2</label>
        <note>catalytic</note>
    </ligand>
</feature>
<dbReference type="PROSITE" id="PS52011">
    <property type="entry name" value="PEPTIDASE_M2"/>
    <property type="match status" value="4"/>
</dbReference>
<dbReference type="PANTHER" id="PTHR10514:SF40">
    <property type="entry name" value="ANGIOTENSIN-CONVERTING ENZYME"/>
    <property type="match status" value="1"/>
</dbReference>
<reference evidence="14" key="1">
    <citation type="submission" date="2020-11" db="EMBL/GenBank/DDBJ databases">
        <authorList>
            <person name="Tran Van P."/>
        </authorList>
    </citation>
    <scope>NUCLEOTIDE SEQUENCE</scope>
</reference>
<dbReference type="GO" id="GO:0006508">
    <property type="term" value="P:proteolysis"/>
    <property type="evidence" value="ECO:0007669"/>
    <property type="project" value="UniProtKB-KW"/>
</dbReference>
<proteinExistence type="inferred from homology"/>
<comment type="caution">
    <text evidence="12">Lacks conserved residue(s) required for the propagation of feature annotation.</text>
</comment>
<feature type="active site" description="Proton acceptor 2" evidence="6">
    <location>
        <position position="546"/>
    </location>
</feature>
<dbReference type="GO" id="GO:0008241">
    <property type="term" value="F:peptidyl-dipeptidase activity"/>
    <property type="evidence" value="ECO:0007669"/>
    <property type="project" value="InterPro"/>
</dbReference>
<evidence type="ECO:0000256" key="12">
    <source>
        <dbReference type="PROSITE-ProRule" id="PRU01355"/>
    </source>
</evidence>
<keyword evidence="4 13" id="KW-0325">Glycoprotein</keyword>
<dbReference type="GO" id="GO:0005886">
    <property type="term" value="C:plasma membrane"/>
    <property type="evidence" value="ECO:0007669"/>
    <property type="project" value="TreeGrafter"/>
</dbReference>
<feature type="binding site" evidence="7">
    <location>
        <position position="684"/>
    </location>
    <ligand>
        <name>chloride</name>
        <dbReference type="ChEBI" id="CHEBI:17996"/>
        <label>1</label>
    </ligand>
</feature>
<feature type="binding site" evidence="8">
    <location>
        <position position="549"/>
    </location>
    <ligand>
        <name>Zn(2+)</name>
        <dbReference type="ChEBI" id="CHEBI:29105"/>
        <label>1</label>
        <note>catalytic</note>
    </ligand>
</feature>
<dbReference type="Pfam" id="PF01401">
    <property type="entry name" value="Peptidase_M2"/>
    <property type="match status" value="3"/>
</dbReference>
<feature type="active site" description="Proton donor 2" evidence="6">
    <location>
        <position position="675"/>
    </location>
</feature>
<keyword evidence="13" id="KW-0645">Protease</keyword>
<evidence type="ECO:0000256" key="5">
    <source>
        <dbReference type="PIRSR" id="PIRSR601548-1"/>
    </source>
</evidence>
<keyword evidence="8 13" id="KW-0479">Metal-binding</keyword>
<dbReference type="CDD" id="cd06461">
    <property type="entry name" value="M2_ACE"/>
    <property type="match status" value="2"/>
</dbReference>
<keyword evidence="13" id="KW-0378">Hydrolase</keyword>
<dbReference type="GO" id="GO:0004180">
    <property type="term" value="F:carboxypeptidase activity"/>
    <property type="evidence" value="ECO:0007669"/>
    <property type="project" value="UniProtKB-KW"/>
</dbReference>
<dbReference type="GO" id="GO:0046872">
    <property type="term" value="F:metal ion binding"/>
    <property type="evidence" value="ECO:0007669"/>
    <property type="project" value="UniProtKB-KW"/>
</dbReference>
<gene>
    <name evidence="14" type="ORF">TDIB3V08_LOCUS205</name>
</gene>
<feature type="active site" description="Proton acceptor 1" evidence="5">
    <location>
        <position position="546"/>
    </location>
</feature>
<dbReference type="GO" id="GO:0008237">
    <property type="term" value="F:metallopeptidase activity"/>
    <property type="evidence" value="ECO:0007669"/>
    <property type="project" value="UniProtKB-KW"/>
</dbReference>
<evidence type="ECO:0000313" key="14">
    <source>
        <dbReference type="EMBL" id="CAD7193765.1"/>
    </source>
</evidence>
<dbReference type="InterPro" id="IPR001548">
    <property type="entry name" value="Peptidase_M2"/>
</dbReference>
<evidence type="ECO:0000256" key="2">
    <source>
        <dbReference type="ARBA" id="ARBA00022729"/>
    </source>
</evidence>